<sequence length="270" mass="28516">MSEIILTPLDQPEVPLEASNIKPDVFAGKTVEEIKNIEILHGNTPVKLSDFFEVTGESSENPADLKIIIDGDVDRTKRIGEGMSAGEILIKGDVNMYVGAEMKGGKITVEGNAGPWAGQTMMGGELEILGDAGDYVGSSYRGDWRGMQGGTIIVHGNAGNEIGEYMNGGKIIIKGDVNIMTGIHMNNGLIIVEGDAIARVGAEMAGGTIVVKGIVNEFLPGFEYLGVEKDIEVDGQTIPGAFYKFLGDHAIKGAKGTVYVAVRGNGHIVP</sequence>
<dbReference type="RefSeq" id="WP_112094490.1">
    <property type="nucleotide sequence ID" value="NZ_QLOE01000012.1"/>
</dbReference>
<dbReference type="GO" id="GO:0046914">
    <property type="term" value="F:transition metal ion binding"/>
    <property type="evidence" value="ECO:0007669"/>
    <property type="project" value="InterPro"/>
</dbReference>
<evidence type="ECO:0000256" key="4">
    <source>
        <dbReference type="ARBA" id="ARBA00022737"/>
    </source>
</evidence>
<dbReference type="InterPro" id="IPR036485">
    <property type="entry name" value="Glu_synth_asu_C_sf"/>
</dbReference>
<gene>
    <name evidence="10" type="ORF">DPC56_07665</name>
</gene>
<comment type="caution">
    <text evidence="10">The sequence shown here is derived from an EMBL/GenBank/DDBJ whole genome shotgun (WGS) entry which is preliminary data.</text>
</comment>
<dbReference type="EMBL" id="QLOE01000012">
    <property type="protein sequence ID" value="RAO78537.1"/>
    <property type="molecule type" value="Genomic_DNA"/>
</dbReference>
<name>A0A328P884_9EURY</name>
<evidence type="ECO:0000256" key="2">
    <source>
        <dbReference type="ARBA" id="ARBA00006761"/>
    </source>
</evidence>
<dbReference type="NCBIfam" id="NF042910">
    <property type="entry name" value="FMH_DH_FwdC"/>
    <property type="match status" value="1"/>
</dbReference>
<dbReference type="GO" id="GO:0019386">
    <property type="term" value="P:methanogenesis, from carbon dioxide"/>
    <property type="evidence" value="ECO:0007669"/>
    <property type="project" value="UniProtKB-UniPathway"/>
</dbReference>
<evidence type="ECO:0000256" key="8">
    <source>
        <dbReference type="ARBA" id="ARBA00047203"/>
    </source>
</evidence>
<evidence type="ECO:0000256" key="6">
    <source>
        <dbReference type="ARBA" id="ARBA00023002"/>
    </source>
</evidence>
<evidence type="ECO:0000313" key="11">
    <source>
        <dbReference type="Proteomes" id="UP000249782"/>
    </source>
</evidence>
<keyword evidence="11" id="KW-1185">Reference proteome</keyword>
<comment type="pathway">
    <text evidence="1">One-carbon metabolism; methanogenesis from CO(2); 5,10-methenyl-5,6,7,8-tetrahydromethanopterin from CO(2): step 1/3.</text>
</comment>
<dbReference type="Proteomes" id="UP000249782">
    <property type="component" value="Unassembled WGS sequence"/>
</dbReference>
<dbReference type="SUPFAM" id="SSF69336">
    <property type="entry name" value="Alpha subunit of glutamate synthase, C-terminal domain"/>
    <property type="match status" value="1"/>
</dbReference>
<dbReference type="OrthoDB" id="106216at2157"/>
<dbReference type="EC" id="1.2.7.12" evidence="3"/>
<comment type="similarity">
    <text evidence="2">Belongs to the FwdC/FmdC family.</text>
</comment>
<organism evidence="10 11">
    <name type="scientific">Methanothermobacter tenebrarum</name>
    <dbReference type="NCBI Taxonomy" id="680118"/>
    <lineage>
        <taxon>Archaea</taxon>
        <taxon>Methanobacteriati</taxon>
        <taxon>Methanobacteriota</taxon>
        <taxon>Methanomada group</taxon>
        <taxon>Methanobacteria</taxon>
        <taxon>Methanobacteriales</taxon>
        <taxon>Methanobacteriaceae</taxon>
        <taxon>Methanothermobacter</taxon>
    </lineage>
</organism>
<keyword evidence="6" id="KW-0560">Oxidoreductase</keyword>
<dbReference type="InterPro" id="IPR017550">
    <property type="entry name" value="Formylmethanofuran_DH_suC"/>
</dbReference>
<dbReference type="PANTHER" id="PTHR39673">
    <property type="entry name" value="TUNGSTEN FORMYLMETHANOFURAN DEHYDROGENASE, SUBUNIT C (FWDC)"/>
    <property type="match status" value="1"/>
</dbReference>
<evidence type="ECO:0000256" key="7">
    <source>
        <dbReference type="ARBA" id="ARBA00047194"/>
    </source>
</evidence>
<keyword evidence="5" id="KW-0484">Methanogenesis</keyword>
<evidence type="ECO:0000256" key="3">
    <source>
        <dbReference type="ARBA" id="ARBA00012692"/>
    </source>
</evidence>
<dbReference type="CDD" id="cd00980">
    <property type="entry name" value="FwdC/FmdC"/>
    <property type="match status" value="1"/>
</dbReference>
<protein>
    <recommendedName>
        <fullName evidence="7">Tungsten-containing formylmethanofuran dehydrogenase 2 subunit C</fullName>
        <ecNumber evidence="3">1.2.7.12</ecNumber>
    </recommendedName>
    <alternativeName>
        <fullName evidence="8">Tungsten-containing formylmethanofuran dehydrogenase II subunit C</fullName>
    </alternativeName>
</protein>
<comment type="catalytic activity">
    <reaction evidence="9">
        <text>N-formylmethanofuran + 2 oxidized [2Fe-2S]-[ferredoxin] + H2O = methanofuran + 2 reduced [2Fe-2S]-[ferredoxin] + CO2 + H(+)</text>
        <dbReference type="Rhea" id="RHEA:19841"/>
        <dbReference type="Rhea" id="RHEA-COMP:10000"/>
        <dbReference type="Rhea" id="RHEA-COMP:10001"/>
        <dbReference type="ChEBI" id="CHEBI:15377"/>
        <dbReference type="ChEBI" id="CHEBI:15378"/>
        <dbReference type="ChEBI" id="CHEBI:16526"/>
        <dbReference type="ChEBI" id="CHEBI:33737"/>
        <dbReference type="ChEBI" id="CHEBI:33738"/>
        <dbReference type="ChEBI" id="CHEBI:57727"/>
        <dbReference type="ChEBI" id="CHEBI:58151"/>
        <dbReference type="EC" id="1.2.7.12"/>
    </reaction>
</comment>
<reference evidence="10 11" key="1">
    <citation type="submission" date="2018-06" db="EMBL/GenBank/DDBJ databases">
        <title>Draft genome sequence of hyperthermophilic methanogen Methanothermobacter tenebrarum sp. MCM-B 1447.</title>
        <authorList>
            <person name="Pore S.D."/>
            <person name="Dagar S."/>
            <person name="Dhakephalkar P.K."/>
        </authorList>
    </citation>
    <scope>NUCLEOTIDE SEQUENCE [LARGE SCALE GENOMIC DNA]</scope>
    <source>
        <strain evidence="10 11">MCM B 1447</strain>
    </source>
</reference>
<accession>A0A328P884</accession>
<dbReference type="Gene3D" id="2.160.20.60">
    <property type="entry name" value="Glutamate synthase, alpha subunit, C-terminal domain"/>
    <property type="match status" value="2"/>
</dbReference>
<dbReference type="NCBIfam" id="TIGR03122">
    <property type="entry name" value="one_C_dehyd_C"/>
    <property type="match status" value="1"/>
</dbReference>
<evidence type="ECO:0000256" key="1">
    <source>
        <dbReference type="ARBA" id="ARBA00004830"/>
    </source>
</evidence>
<keyword evidence="4" id="KW-0677">Repeat</keyword>
<evidence type="ECO:0000313" key="10">
    <source>
        <dbReference type="EMBL" id="RAO78537.1"/>
    </source>
</evidence>
<dbReference type="PANTHER" id="PTHR39673:SF5">
    <property type="entry name" value="TUNGSTEN-CONTAINING FORMYLMETHANOFURAN DEHYDROGENASE 2 SUBUNIT C"/>
    <property type="match status" value="1"/>
</dbReference>
<evidence type="ECO:0000256" key="5">
    <source>
        <dbReference type="ARBA" id="ARBA00022994"/>
    </source>
</evidence>
<dbReference type="UniPathway" id="UPA00640">
    <property type="reaction ID" value="UER00692"/>
</dbReference>
<dbReference type="GO" id="GO:0018493">
    <property type="term" value="F:formylmethanofuran dehydrogenase activity"/>
    <property type="evidence" value="ECO:0007669"/>
    <property type="project" value="UniProtKB-EC"/>
</dbReference>
<proteinExistence type="inferred from homology"/>
<dbReference type="InterPro" id="IPR054942">
    <property type="entry name" value="FMH_DH_FwdC"/>
</dbReference>
<evidence type="ECO:0000256" key="9">
    <source>
        <dbReference type="ARBA" id="ARBA00048228"/>
    </source>
</evidence>
<dbReference type="AlphaFoldDB" id="A0A328P884"/>